<dbReference type="Proteomes" id="UP000001880">
    <property type="component" value="Chromosome"/>
</dbReference>
<evidence type="ECO:0000313" key="1">
    <source>
        <dbReference type="EMBL" id="ACY15302.1"/>
    </source>
</evidence>
<dbReference type="HOGENOM" id="CLU_1576312_0_0_7"/>
<sequence length="169" mass="18671">MIYYTDDGDVVIDIDDSDDYRNARVVQDHRSRPRPRDLPPARTTSRRVVVRSPERTNVVVPSRRATTSEPVVVEQPVIERPPEYGVNLGGLQLSFGTVAGTVLTLGGMGLRIAAHFVDMPKPPAGDEKDLPKELVKYTQEQSDAIRKSRVMETVGQTLSDLGQLAAYKA</sequence>
<dbReference type="KEGG" id="hoh:Hoch_2775"/>
<keyword evidence="2" id="KW-1185">Reference proteome</keyword>
<dbReference type="AlphaFoldDB" id="D0LNC5"/>
<proteinExistence type="predicted"/>
<gene>
    <name evidence="1" type="ordered locus">Hoch_2775</name>
</gene>
<reference evidence="1 2" key="1">
    <citation type="journal article" date="2010" name="Stand. Genomic Sci.">
        <title>Complete genome sequence of Haliangium ochraceum type strain (SMP-2).</title>
        <authorList>
            <consortium name="US DOE Joint Genome Institute (JGI-PGF)"/>
            <person name="Ivanova N."/>
            <person name="Daum C."/>
            <person name="Lang E."/>
            <person name="Abt B."/>
            <person name="Kopitz M."/>
            <person name="Saunders E."/>
            <person name="Lapidus A."/>
            <person name="Lucas S."/>
            <person name="Glavina Del Rio T."/>
            <person name="Nolan M."/>
            <person name="Tice H."/>
            <person name="Copeland A."/>
            <person name="Cheng J.F."/>
            <person name="Chen F."/>
            <person name="Bruce D."/>
            <person name="Goodwin L."/>
            <person name="Pitluck S."/>
            <person name="Mavromatis K."/>
            <person name="Pati A."/>
            <person name="Mikhailova N."/>
            <person name="Chen A."/>
            <person name="Palaniappan K."/>
            <person name="Land M."/>
            <person name="Hauser L."/>
            <person name="Chang Y.J."/>
            <person name="Jeffries C.D."/>
            <person name="Detter J.C."/>
            <person name="Brettin T."/>
            <person name="Rohde M."/>
            <person name="Goker M."/>
            <person name="Bristow J."/>
            <person name="Markowitz V."/>
            <person name="Eisen J.A."/>
            <person name="Hugenholtz P."/>
            <person name="Kyrpides N.C."/>
            <person name="Klenk H.P."/>
        </authorList>
    </citation>
    <scope>NUCLEOTIDE SEQUENCE [LARGE SCALE GENOMIC DNA]</scope>
    <source>
        <strain evidence="2">DSM 14365 / CIP 107738 / JCM 11303 / AJ 13395 / SMP-2</strain>
    </source>
</reference>
<dbReference type="RefSeq" id="WP_012827910.1">
    <property type="nucleotide sequence ID" value="NC_013440.1"/>
</dbReference>
<evidence type="ECO:0000313" key="2">
    <source>
        <dbReference type="Proteomes" id="UP000001880"/>
    </source>
</evidence>
<protein>
    <submittedName>
        <fullName evidence="1">Uncharacterized protein</fullName>
    </submittedName>
</protein>
<name>D0LNC5_HALO1</name>
<dbReference type="EMBL" id="CP001804">
    <property type="protein sequence ID" value="ACY15302.1"/>
    <property type="molecule type" value="Genomic_DNA"/>
</dbReference>
<dbReference type="STRING" id="502025.Hoch_2775"/>
<accession>D0LNC5</accession>
<organism evidence="1 2">
    <name type="scientific">Haliangium ochraceum (strain DSM 14365 / JCM 11303 / SMP-2)</name>
    <dbReference type="NCBI Taxonomy" id="502025"/>
    <lineage>
        <taxon>Bacteria</taxon>
        <taxon>Pseudomonadati</taxon>
        <taxon>Myxococcota</taxon>
        <taxon>Polyangia</taxon>
        <taxon>Haliangiales</taxon>
        <taxon>Kofleriaceae</taxon>
        <taxon>Haliangium</taxon>
    </lineage>
</organism>